<dbReference type="GO" id="GO:0005524">
    <property type="term" value="F:ATP binding"/>
    <property type="evidence" value="ECO:0007669"/>
    <property type="project" value="UniProtKB-UniRule"/>
</dbReference>
<dbReference type="AlphaFoldDB" id="A0AAD2PUG1"/>
<dbReference type="GO" id="GO:0016308">
    <property type="term" value="F:1-phosphatidylinositol-4-phosphate 5-kinase activity"/>
    <property type="evidence" value="ECO:0007669"/>
    <property type="project" value="TreeGrafter"/>
</dbReference>
<evidence type="ECO:0000256" key="1">
    <source>
        <dbReference type="PROSITE-ProRule" id="PRU00781"/>
    </source>
</evidence>
<feature type="compositionally biased region" description="Basic and acidic residues" evidence="2">
    <location>
        <begin position="37"/>
        <end position="49"/>
    </location>
</feature>
<dbReference type="SMART" id="SM00330">
    <property type="entry name" value="PIPKc"/>
    <property type="match status" value="1"/>
</dbReference>
<dbReference type="CDD" id="cd00139">
    <property type="entry name" value="PIPKc"/>
    <property type="match status" value="1"/>
</dbReference>
<evidence type="ECO:0000256" key="2">
    <source>
        <dbReference type="SAM" id="MobiDB-lite"/>
    </source>
</evidence>
<dbReference type="Pfam" id="PF01504">
    <property type="entry name" value="PIP5K"/>
    <property type="match status" value="2"/>
</dbReference>
<protein>
    <recommendedName>
        <fullName evidence="3">PIPK domain-containing protein</fullName>
    </recommendedName>
</protein>
<feature type="region of interest" description="Disordered" evidence="2">
    <location>
        <begin position="1"/>
        <end position="59"/>
    </location>
</feature>
<keyword evidence="1" id="KW-0808">Transferase</keyword>
<evidence type="ECO:0000259" key="3">
    <source>
        <dbReference type="PROSITE" id="PS51455"/>
    </source>
</evidence>
<dbReference type="InterPro" id="IPR023610">
    <property type="entry name" value="PInositol-4/5-P-5/4-kinase"/>
</dbReference>
<evidence type="ECO:0000313" key="5">
    <source>
        <dbReference type="Proteomes" id="UP001295423"/>
    </source>
</evidence>
<proteinExistence type="predicted"/>
<dbReference type="InterPro" id="IPR027483">
    <property type="entry name" value="PInositol-4-P-4/5-kinase_C_sf"/>
</dbReference>
<reference evidence="4" key="1">
    <citation type="submission" date="2023-08" db="EMBL/GenBank/DDBJ databases">
        <authorList>
            <person name="Audoor S."/>
            <person name="Bilcke G."/>
        </authorList>
    </citation>
    <scope>NUCLEOTIDE SEQUENCE</scope>
</reference>
<dbReference type="EMBL" id="CAKOGP040001759">
    <property type="protein sequence ID" value="CAJ1950192.1"/>
    <property type="molecule type" value="Genomic_DNA"/>
</dbReference>
<feature type="domain" description="PIPK" evidence="3">
    <location>
        <begin position="112"/>
        <end position="466"/>
    </location>
</feature>
<dbReference type="Proteomes" id="UP001295423">
    <property type="component" value="Unassembled WGS sequence"/>
</dbReference>
<dbReference type="InterPro" id="IPR002498">
    <property type="entry name" value="PInositol-4-P-4/5-kinase_core"/>
</dbReference>
<keyword evidence="1" id="KW-0067">ATP-binding</keyword>
<accession>A0AAD2PUG1</accession>
<sequence>MSSDDGDNSEILRTEDEDKVTDLEETEEFAHQTTLQVRRESFRPIKDEDPTTMEISRLPPKLRPSLSTRISYKINKAGKAMHIFKERKKKRVDESHKHFLTAHCIRDGIRYTTKNTKDSSDTQTGEDGFRVIKRTKLPITTAISDGIDDDESSSTKFSSSSSFLGFGNKSLGSKSFEFKEYAPQVFLKLRNHWGISQADYIQSLASEELYLDFQSNSKSGQFFFFSDDKFFMIKTLTQQECTWLQECLEKYYRHNMKYEATLLVKFVGMYRIKVPRRKSKRGFRKTHFVVMRSTFDTVLPMHKKFDLKGSLVGREASESDKKKLFPVLKDKDLQNSGLKLQLGEEYTSKMMKQLEVDCDLLTSLNMMDYSLLVGIFDKSRVDPTYGIDDHTLREILAQDNCLHFTDRLDEHGLIYFMGIIDFLQHYNANKKFETVAKSFVNNSREISSVKPKFYAKRLVTFIAKFVE</sequence>
<dbReference type="PANTHER" id="PTHR23086">
    <property type="entry name" value="PHOSPHATIDYLINOSITOL-4-PHOSPHATE 5-KINASE"/>
    <property type="match status" value="1"/>
</dbReference>
<evidence type="ECO:0000313" key="4">
    <source>
        <dbReference type="EMBL" id="CAJ1950192.1"/>
    </source>
</evidence>
<gene>
    <name evidence="4" type="ORF">CYCCA115_LOCUS12468</name>
</gene>
<keyword evidence="5" id="KW-1185">Reference proteome</keyword>
<dbReference type="GO" id="GO:0046854">
    <property type="term" value="P:phosphatidylinositol phosphate biosynthetic process"/>
    <property type="evidence" value="ECO:0007669"/>
    <property type="project" value="TreeGrafter"/>
</dbReference>
<organism evidence="4 5">
    <name type="scientific">Cylindrotheca closterium</name>
    <dbReference type="NCBI Taxonomy" id="2856"/>
    <lineage>
        <taxon>Eukaryota</taxon>
        <taxon>Sar</taxon>
        <taxon>Stramenopiles</taxon>
        <taxon>Ochrophyta</taxon>
        <taxon>Bacillariophyta</taxon>
        <taxon>Bacillariophyceae</taxon>
        <taxon>Bacillariophycidae</taxon>
        <taxon>Bacillariales</taxon>
        <taxon>Bacillariaceae</taxon>
        <taxon>Cylindrotheca</taxon>
    </lineage>
</organism>
<dbReference type="Gene3D" id="3.30.810.10">
    <property type="entry name" value="2-Layer Sandwich"/>
    <property type="match status" value="1"/>
</dbReference>
<dbReference type="Gene3D" id="3.30.800.10">
    <property type="entry name" value="Phosphatidylinositol Phosphate Kinase II Beta"/>
    <property type="match status" value="1"/>
</dbReference>
<keyword evidence="1" id="KW-0418">Kinase</keyword>
<name>A0AAD2PUG1_9STRA</name>
<dbReference type="PROSITE" id="PS51455">
    <property type="entry name" value="PIPK"/>
    <property type="match status" value="1"/>
</dbReference>
<dbReference type="SUPFAM" id="SSF56104">
    <property type="entry name" value="SAICAR synthase-like"/>
    <property type="match status" value="1"/>
</dbReference>
<keyword evidence="1" id="KW-0547">Nucleotide-binding</keyword>
<comment type="caution">
    <text evidence="4">The sequence shown here is derived from an EMBL/GenBank/DDBJ whole genome shotgun (WGS) entry which is preliminary data.</text>
</comment>
<dbReference type="GO" id="GO:0005886">
    <property type="term" value="C:plasma membrane"/>
    <property type="evidence" value="ECO:0007669"/>
    <property type="project" value="TreeGrafter"/>
</dbReference>
<dbReference type="PANTHER" id="PTHR23086:SF8">
    <property type="entry name" value="PHOSPHATIDYLINOSITOL 5-PHOSPHATE 4-KINASE, ISOFORM A"/>
    <property type="match status" value="1"/>
</dbReference>
<dbReference type="InterPro" id="IPR027484">
    <property type="entry name" value="PInositol-4-P-5-kinase_N"/>
</dbReference>
<feature type="compositionally biased region" description="Basic and acidic residues" evidence="2">
    <location>
        <begin position="10"/>
        <end position="22"/>
    </location>
</feature>